<dbReference type="GeneID" id="31003468"/>
<organism evidence="4 5">
    <name type="scientific">Talaromyces atroroseus</name>
    <dbReference type="NCBI Taxonomy" id="1441469"/>
    <lineage>
        <taxon>Eukaryota</taxon>
        <taxon>Fungi</taxon>
        <taxon>Dikarya</taxon>
        <taxon>Ascomycota</taxon>
        <taxon>Pezizomycotina</taxon>
        <taxon>Eurotiomycetes</taxon>
        <taxon>Eurotiomycetidae</taxon>
        <taxon>Eurotiales</taxon>
        <taxon>Trichocomaceae</taxon>
        <taxon>Talaromyces</taxon>
        <taxon>Talaromyces sect. Trachyspermi</taxon>
    </lineage>
</organism>
<dbReference type="EMBL" id="LFMY01000004">
    <property type="protein sequence ID" value="OKL60934.1"/>
    <property type="molecule type" value="Genomic_DNA"/>
</dbReference>
<feature type="chain" id="PRO_5012465986" evidence="3">
    <location>
        <begin position="18"/>
        <end position="304"/>
    </location>
</feature>
<dbReference type="PANTHER" id="PTHR37536:SF3">
    <property type="entry name" value="PUTATIVE (AFU_ORTHOLOGUE AFUA_3G02970)-RELATED"/>
    <property type="match status" value="1"/>
</dbReference>
<dbReference type="Gene3D" id="2.60.120.700">
    <property type="entry name" value="Peptidase G1"/>
    <property type="match status" value="1"/>
</dbReference>
<dbReference type="AlphaFoldDB" id="A0A225ARD8"/>
<feature type="signal peptide" evidence="3">
    <location>
        <begin position="1"/>
        <end position="17"/>
    </location>
</feature>
<dbReference type="SUPFAM" id="SSF49899">
    <property type="entry name" value="Concanavalin A-like lectins/glucanases"/>
    <property type="match status" value="1"/>
</dbReference>
<keyword evidence="5" id="KW-1185">Reference proteome</keyword>
<evidence type="ECO:0000313" key="4">
    <source>
        <dbReference type="EMBL" id="OKL60934.1"/>
    </source>
</evidence>
<feature type="disulfide bond" evidence="2">
    <location>
        <begin position="97"/>
        <end position="121"/>
    </location>
</feature>
<protein>
    <submittedName>
        <fullName evidence="4">Aspergillopepsin-2</fullName>
    </submittedName>
</protein>
<evidence type="ECO:0000256" key="3">
    <source>
        <dbReference type="SAM" id="SignalP"/>
    </source>
</evidence>
<dbReference type="InterPro" id="IPR038656">
    <property type="entry name" value="Peptidase_G1_sf"/>
</dbReference>
<keyword evidence="2" id="KW-1015">Disulfide bond</keyword>
<accession>A0A225ARD8</accession>
<reference evidence="4 5" key="1">
    <citation type="submission" date="2015-06" db="EMBL/GenBank/DDBJ databases">
        <title>Talaromyces atroroseus IBT 11181 draft genome.</title>
        <authorList>
            <person name="Rasmussen K.B."/>
            <person name="Rasmussen S."/>
            <person name="Petersen B."/>
            <person name="Sicheritz-Ponten T."/>
            <person name="Mortensen U.H."/>
            <person name="Thrane U."/>
        </authorList>
    </citation>
    <scope>NUCLEOTIDE SEQUENCE [LARGE SCALE GENOMIC DNA]</scope>
    <source>
        <strain evidence="4 5">IBT 11181</strain>
    </source>
</reference>
<dbReference type="OrthoDB" id="2862635at2759"/>
<feature type="disulfide bond" evidence="2">
    <location>
        <begin position="109"/>
        <end position="191"/>
    </location>
</feature>
<name>A0A225ARD8_TALAT</name>
<evidence type="ECO:0000256" key="2">
    <source>
        <dbReference type="PIRSR" id="PIRSR600250-51"/>
    </source>
</evidence>
<comment type="caution">
    <text evidence="4">The sequence shown here is derived from an EMBL/GenBank/DDBJ whole genome shotgun (WGS) entry which is preliminary data.</text>
</comment>
<dbReference type="InterPro" id="IPR000250">
    <property type="entry name" value="Peptidase_G1"/>
</dbReference>
<feature type="active site" description="Proton acceptor" evidence="1">
    <location>
        <position position="200"/>
    </location>
</feature>
<proteinExistence type="predicted"/>
<evidence type="ECO:0000256" key="1">
    <source>
        <dbReference type="PIRSR" id="PIRSR600250-50"/>
    </source>
</evidence>
<dbReference type="Pfam" id="PF01828">
    <property type="entry name" value="Peptidase_A4"/>
    <property type="match status" value="1"/>
</dbReference>
<dbReference type="CDD" id="cd13426">
    <property type="entry name" value="Peptidase_G1"/>
    <property type="match status" value="1"/>
</dbReference>
<dbReference type="STRING" id="1441469.A0A225ARD8"/>
<dbReference type="GO" id="GO:0006508">
    <property type="term" value="P:proteolysis"/>
    <property type="evidence" value="ECO:0007669"/>
    <property type="project" value="InterPro"/>
</dbReference>
<dbReference type="PANTHER" id="PTHR37536">
    <property type="entry name" value="PUTATIVE (AFU_ORTHOLOGUE AFUA_3G02970)-RELATED"/>
    <property type="match status" value="1"/>
</dbReference>
<evidence type="ECO:0000313" key="5">
    <source>
        <dbReference type="Proteomes" id="UP000214365"/>
    </source>
</evidence>
<dbReference type="GO" id="GO:0070007">
    <property type="term" value="F:glutamic-type endopeptidase activity"/>
    <property type="evidence" value="ECO:0007669"/>
    <property type="project" value="InterPro"/>
</dbReference>
<keyword evidence="3" id="KW-0732">Signal</keyword>
<dbReference type="PRINTS" id="PR00977">
    <property type="entry name" value="SCYTLDPTASE"/>
</dbReference>
<sequence length="304" mass="32565">MKFAVASSLLLAGLAAAAPLTEKRMARRAAGSRRSNPAYVPGAFGTELLNITQSTREVEYSENWAGAVLVGTGYTAVSAEFTVPTPSAVGLGIGQFCAAAWVGLDGDTCDTSILQTGVDFCIDDGDVSYDAWYEWYPDYAYDFSGITIQAGDVIKISVVADSKASGVATVENVSRGKTVTHTFLAESDELCEWNAEWIVEDFEEGSSLVNFADFGTVTFTDCEATKDDDTVDTSGAVIMDIEQDETVLTSVTASGSTVIVNILSMSHQQPKVPVRQKASKIENGMHREFVLAAVQFHKLPGTYK</sequence>
<gene>
    <name evidence="4" type="ORF">UA08_03713</name>
</gene>
<dbReference type="Proteomes" id="UP000214365">
    <property type="component" value="Unassembled WGS sequence"/>
</dbReference>
<dbReference type="RefSeq" id="XP_020121055.1">
    <property type="nucleotide sequence ID" value="XM_020266044.1"/>
</dbReference>
<dbReference type="InterPro" id="IPR013320">
    <property type="entry name" value="ConA-like_dom_sf"/>
</dbReference>